<gene>
    <name evidence="1" type="ORF">Zm00014a_011880</name>
</gene>
<evidence type="ECO:0000313" key="1">
    <source>
        <dbReference type="EMBL" id="PWZ56516.1"/>
    </source>
</evidence>
<proteinExistence type="predicted"/>
<name>A0A317YEI8_MAIZE</name>
<sequence>MWHTSHVL</sequence>
<dbReference type="EMBL" id="NCVQ01000001">
    <property type="protein sequence ID" value="PWZ56516.1"/>
    <property type="molecule type" value="Genomic_DNA"/>
</dbReference>
<comment type="caution">
    <text evidence="1">The sequence shown here is derived from an EMBL/GenBank/DDBJ whole genome shotgun (WGS) entry which is preliminary data.</text>
</comment>
<accession>A0A317YEI8</accession>
<dbReference type="Proteomes" id="UP000251960">
    <property type="component" value="Chromosome 1"/>
</dbReference>
<protein>
    <submittedName>
        <fullName evidence="1">Uncharacterized protein</fullName>
    </submittedName>
</protein>
<organism evidence="1">
    <name type="scientific">Zea mays</name>
    <name type="common">Maize</name>
    <dbReference type="NCBI Taxonomy" id="4577"/>
    <lineage>
        <taxon>Eukaryota</taxon>
        <taxon>Viridiplantae</taxon>
        <taxon>Streptophyta</taxon>
        <taxon>Embryophyta</taxon>
        <taxon>Tracheophyta</taxon>
        <taxon>Spermatophyta</taxon>
        <taxon>Magnoliopsida</taxon>
        <taxon>Liliopsida</taxon>
        <taxon>Poales</taxon>
        <taxon>Poaceae</taxon>
        <taxon>PACMAD clade</taxon>
        <taxon>Panicoideae</taxon>
        <taxon>Andropogonodae</taxon>
        <taxon>Andropogoneae</taxon>
        <taxon>Tripsacinae</taxon>
        <taxon>Zea</taxon>
    </lineage>
</organism>
<reference evidence="1" key="1">
    <citation type="journal article" date="2018" name="Nat. Genet.">
        <title>Extensive intraspecific gene order and gene structural variations between Mo17 and other maize genomes.</title>
        <authorList>
            <person name="Sun S."/>
            <person name="Zhou Y."/>
            <person name="Chen J."/>
            <person name="Shi J."/>
            <person name="Zhao H."/>
            <person name="Zhao H."/>
            <person name="Song W."/>
            <person name="Zhang M."/>
            <person name="Cui Y."/>
            <person name="Dong X."/>
            <person name="Liu H."/>
            <person name="Ma X."/>
            <person name="Jiao Y."/>
            <person name="Wang B."/>
            <person name="Wei X."/>
            <person name="Stein J.C."/>
            <person name="Glaubitz J.C."/>
            <person name="Lu F."/>
            <person name="Yu G."/>
            <person name="Liang C."/>
            <person name="Fengler K."/>
            <person name="Li B."/>
            <person name="Rafalski A."/>
            <person name="Schnable P.S."/>
            <person name="Ware D.H."/>
            <person name="Buckler E.S."/>
            <person name="Lai J."/>
        </authorList>
    </citation>
    <scope>NUCLEOTIDE SEQUENCE [LARGE SCALE GENOMIC DNA]</scope>
    <source>
        <tissue evidence="1">Seedling</tissue>
    </source>
</reference>